<comment type="caution">
    <text evidence="7">The sequence shown here is derived from an EMBL/GenBank/DDBJ whole genome shotgun (WGS) entry which is preliminary data.</text>
</comment>
<protein>
    <recommendedName>
        <fullName evidence="6">Granulins domain-containing protein</fullName>
    </recommendedName>
</protein>
<dbReference type="SMART" id="SM00277">
    <property type="entry name" value="GRAN"/>
    <property type="match status" value="1"/>
</dbReference>
<evidence type="ECO:0000256" key="3">
    <source>
        <dbReference type="ARBA" id="ARBA00022525"/>
    </source>
</evidence>
<dbReference type="EMBL" id="JAUYZG010000015">
    <property type="protein sequence ID" value="KAK2887003.1"/>
    <property type="molecule type" value="Genomic_DNA"/>
</dbReference>
<dbReference type="PANTHER" id="PTHR12274:SF3">
    <property type="entry name" value="PROGRANULIN"/>
    <property type="match status" value="1"/>
</dbReference>
<dbReference type="Pfam" id="PF00396">
    <property type="entry name" value="Granulin"/>
    <property type="match status" value="1"/>
</dbReference>
<keyword evidence="8" id="KW-1185">Reference proteome</keyword>
<proteinExistence type="inferred from homology"/>
<dbReference type="GO" id="GO:0005576">
    <property type="term" value="C:extracellular region"/>
    <property type="evidence" value="ECO:0007669"/>
    <property type="project" value="UniProtKB-SubCell"/>
</dbReference>
<dbReference type="SUPFAM" id="SSF57277">
    <property type="entry name" value="Granulin repeat"/>
    <property type="match status" value="2"/>
</dbReference>
<dbReference type="Gene3D" id="2.10.25.160">
    <property type="entry name" value="Granulin"/>
    <property type="match status" value="1"/>
</dbReference>
<dbReference type="Proteomes" id="UP001187343">
    <property type="component" value="Unassembled WGS sequence"/>
</dbReference>
<feature type="chain" id="PRO_5041675667" description="Granulins domain-containing protein" evidence="5">
    <location>
        <begin position="16"/>
        <end position="150"/>
    </location>
</feature>
<dbReference type="InterPro" id="IPR039036">
    <property type="entry name" value="Granulin_fam"/>
</dbReference>
<evidence type="ECO:0000256" key="4">
    <source>
        <dbReference type="ARBA" id="ARBA00023157"/>
    </source>
</evidence>
<feature type="signal peptide" evidence="5">
    <location>
        <begin position="1"/>
        <end position="15"/>
    </location>
</feature>
<evidence type="ECO:0000313" key="7">
    <source>
        <dbReference type="EMBL" id="KAK2887003.1"/>
    </source>
</evidence>
<accession>A0AA88PEA0</accession>
<sequence>MVPVLMLLMAALVAADEPMMDLSRPAESNSVSVVYCNSTVYCQDGQTCCLSPYGIWSCCLYTLGQCCIDGVHCCPYGYRCDSTSTHCFRGWLKLPSSSIRATKAIQKPQDIKWQLQSEMAHCNGNVYCPVDQFCCKTAAGQWGCCNEMVL</sequence>
<keyword evidence="5" id="KW-0732">Signal</keyword>
<dbReference type="InterPro" id="IPR000118">
    <property type="entry name" value="Granulin"/>
</dbReference>
<gene>
    <name evidence="7" type="ORF">Q8A67_015231</name>
</gene>
<feature type="domain" description="Granulins" evidence="6">
    <location>
        <begin position="67"/>
        <end position="80"/>
    </location>
</feature>
<evidence type="ECO:0000256" key="2">
    <source>
        <dbReference type="ARBA" id="ARBA00010093"/>
    </source>
</evidence>
<dbReference type="PROSITE" id="PS00799">
    <property type="entry name" value="GRANULINS"/>
    <property type="match status" value="1"/>
</dbReference>
<dbReference type="InterPro" id="IPR037277">
    <property type="entry name" value="Granulin_sf"/>
</dbReference>
<dbReference type="PANTHER" id="PTHR12274">
    <property type="entry name" value="GRANULIN"/>
    <property type="match status" value="1"/>
</dbReference>
<dbReference type="AlphaFoldDB" id="A0AA88PEA0"/>
<evidence type="ECO:0000256" key="1">
    <source>
        <dbReference type="ARBA" id="ARBA00004613"/>
    </source>
</evidence>
<evidence type="ECO:0000256" key="5">
    <source>
        <dbReference type="SAM" id="SignalP"/>
    </source>
</evidence>
<keyword evidence="3" id="KW-0964">Secreted</keyword>
<reference evidence="7" key="1">
    <citation type="submission" date="2023-08" db="EMBL/GenBank/DDBJ databases">
        <title>Chromosome-level Genome Assembly of mud carp (Cirrhinus molitorella).</title>
        <authorList>
            <person name="Liu H."/>
        </authorList>
    </citation>
    <scope>NUCLEOTIDE SEQUENCE</scope>
    <source>
        <strain evidence="7">Prfri</strain>
        <tissue evidence="7">Muscle</tissue>
    </source>
</reference>
<evidence type="ECO:0000259" key="6">
    <source>
        <dbReference type="PROSITE" id="PS00799"/>
    </source>
</evidence>
<comment type="subcellular location">
    <subcellularLocation>
        <location evidence="1">Secreted</location>
    </subcellularLocation>
</comment>
<name>A0AA88PEA0_9TELE</name>
<comment type="similarity">
    <text evidence="2">Belongs to the granulin family.</text>
</comment>
<keyword evidence="4" id="KW-1015">Disulfide bond</keyword>
<organism evidence="7 8">
    <name type="scientific">Cirrhinus molitorella</name>
    <name type="common">mud carp</name>
    <dbReference type="NCBI Taxonomy" id="172907"/>
    <lineage>
        <taxon>Eukaryota</taxon>
        <taxon>Metazoa</taxon>
        <taxon>Chordata</taxon>
        <taxon>Craniata</taxon>
        <taxon>Vertebrata</taxon>
        <taxon>Euteleostomi</taxon>
        <taxon>Actinopterygii</taxon>
        <taxon>Neopterygii</taxon>
        <taxon>Teleostei</taxon>
        <taxon>Ostariophysi</taxon>
        <taxon>Cypriniformes</taxon>
        <taxon>Cyprinidae</taxon>
        <taxon>Labeoninae</taxon>
        <taxon>Labeonini</taxon>
        <taxon>Cirrhinus</taxon>
    </lineage>
</organism>
<evidence type="ECO:0000313" key="8">
    <source>
        <dbReference type="Proteomes" id="UP001187343"/>
    </source>
</evidence>